<dbReference type="InterPro" id="IPR036259">
    <property type="entry name" value="MFS_trans_sf"/>
</dbReference>
<comment type="subcellular location">
    <subcellularLocation>
        <location evidence="1">Membrane</location>
        <topology evidence="1">Multi-pass membrane protein</topology>
    </subcellularLocation>
</comment>
<feature type="transmembrane region" description="Helical" evidence="3">
    <location>
        <begin position="68"/>
        <end position="90"/>
    </location>
</feature>
<keyword evidence="5" id="KW-1185">Reference proteome</keyword>
<dbReference type="Gene3D" id="1.20.1250.20">
    <property type="entry name" value="MFS general substrate transporter like domains"/>
    <property type="match status" value="1"/>
</dbReference>
<comment type="caution">
    <text evidence="4">The sequence shown here is derived from an EMBL/GenBank/DDBJ whole genome shotgun (WGS) entry which is preliminary data.</text>
</comment>
<dbReference type="SUPFAM" id="SSF103473">
    <property type="entry name" value="MFS general substrate transporter"/>
    <property type="match status" value="1"/>
</dbReference>
<evidence type="ECO:0000313" key="4">
    <source>
        <dbReference type="EMBL" id="RUS18108.1"/>
    </source>
</evidence>
<proteinExistence type="inferred from homology"/>
<feature type="transmembrane region" description="Helical" evidence="3">
    <location>
        <begin position="152"/>
        <end position="171"/>
    </location>
</feature>
<sequence>MTSTDNRSLVETVVTTVVPPAHSDVDITLAGDQTLPPIQSSEANENACDEYVYGIYAMHFIEMYPDESALSISFVGSLSAGITYAMGMVAGMITDRCGYRTTGLVGSVIAGVACILASFATKGVLFGVGTSLVYFPAVSAPSQWFPPNKRGLAMGISVSGVGIGGLFMASLTQLMINNIGVAWALRTTGIICFVFMGGASLLVCERHADVIIVPSSAEKIEDQPEKASASDELARSKTIMAILKELDMICLFISEFSSSFGHLIPFYFISS</sequence>
<feature type="transmembrane region" description="Helical" evidence="3">
    <location>
        <begin position="102"/>
        <end position="120"/>
    </location>
</feature>
<comment type="similarity">
    <text evidence="2">Belongs to the major facilitator superfamily. Monocarboxylate porter (TC 2.A.1.13) family.</text>
</comment>
<evidence type="ECO:0000256" key="3">
    <source>
        <dbReference type="SAM" id="Phobius"/>
    </source>
</evidence>
<reference evidence="4 5" key="1">
    <citation type="journal article" date="2018" name="New Phytol.">
        <title>Phylogenomics of Endogonaceae and evolution of mycorrhizas within Mucoromycota.</title>
        <authorList>
            <person name="Chang Y."/>
            <person name="Desiro A."/>
            <person name="Na H."/>
            <person name="Sandor L."/>
            <person name="Lipzen A."/>
            <person name="Clum A."/>
            <person name="Barry K."/>
            <person name="Grigoriev I.V."/>
            <person name="Martin F.M."/>
            <person name="Stajich J.E."/>
            <person name="Smith M.E."/>
            <person name="Bonito G."/>
            <person name="Spatafora J.W."/>
        </authorList>
    </citation>
    <scope>NUCLEOTIDE SEQUENCE [LARGE SCALE GENOMIC DNA]</scope>
    <source>
        <strain evidence="4 5">AD002</strain>
    </source>
</reference>
<dbReference type="PANTHER" id="PTHR11360">
    <property type="entry name" value="MONOCARBOXYLATE TRANSPORTER"/>
    <property type="match status" value="1"/>
</dbReference>
<keyword evidence="3" id="KW-0472">Membrane</keyword>
<dbReference type="PANTHER" id="PTHR11360:SF284">
    <property type="entry name" value="EG:103B4.3 PROTEIN-RELATED"/>
    <property type="match status" value="1"/>
</dbReference>
<keyword evidence="3" id="KW-0812">Transmembrane</keyword>
<feature type="non-terminal residue" evidence="4">
    <location>
        <position position="271"/>
    </location>
</feature>
<dbReference type="GO" id="GO:0022857">
    <property type="term" value="F:transmembrane transporter activity"/>
    <property type="evidence" value="ECO:0007669"/>
    <property type="project" value="InterPro"/>
</dbReference>
<evidence type="ECO:0000256" key="1">
    <source>
        <dbReference type="ARBA" id="ARBA00004141"/>
    </source>
</evidence>
<dbReference type="InterPro" id="IPR011701">
    <property type="entry name" value="MFS"/>
</dbReference>
<dbReference type="Pfam" id="PF07690">
    <property type="entry name" value="MFS_1"/>
    <property type="match status" value="1"/>
</dbReference>
<accession>A0A433PKP1</accession>
<dbReference type="Proteomes" id="UP000274822">
    <property type="component" value="Unassembled WGS sequence"/>
</dbReference>
<dbReference type="GO" id="GO:0016020">
    <property type="term" value="C:membrane"/>
    <property type="evidence" value="ECO:0007669"/>
    <property type="project" value="UniProtKB-SubCell"/>
</dbReference>
<organism evidence="4 5">
    <name type="scientific">Jimgerdemannia flammicorona</name>
    <dbReference type="NCBI Taxonomy" id="994334"/>
    <lineage>
        <taxon>Eukaryota</taxon>
        <taxon>Fungi</taxon>
        <taxon>Fungi incertae sedis</taxon>
        <taxon>Mucoromycota</taxon>
        <taxon>Mucoromycotina</taxon>
        <taxon>Endogonomycetes</taxon>
        <taxon>Endogonales</taxon>
        <taxon>Endogonaceae</taxon>
        <taxon>Jimgerdemannia</taxon>
    </lineage>
</organism>
<gene>
    <name evidence="4" type="ORF">BC938DRAFT_476067</name>
</gene>
<evidence type="ECO:0000313" key="5">
    <source>
        <dbReference type="Proteomes" id="UP000274822"/>
    </source>
</evidence>
<evidence type="ECO:0000256" key="2">
    <source>
        <dbReference type="ARBA" id="ARBA00006727"/>
    </source>
</evidence>
<feature type="transmembrane region" description="Helical" evidence="3">
    <location>
        <begin position="183"/>
        <end position="204"/>
    </location>
</feature>
<dbReference type="AlphaFoldDB" id="A0A433PKP1"/>
<keyword evidence="3" id="KW-1133">Transmembrane helix</keyword>
<protein>
    <submittedName>
        <fullName evidence="4">Major facilitator superfamily domain-containing protein</fullName>
    </submittedName>
</protein>
<dbReference type="InterPro" id="IPR050327">
    <property type="entry name" value="Proton-linked_MCT"/>
</dbReference>
<name>A0A433PKP1_9FUNG</name>
<dbReference type="EMBL" id="RBNJ01022516">
    <property type="protein sequence ID" value="RUS18108.1"/>
    <property type="molecule type" value="Genomic_DNA"/>
</dbReference>